<dbReference type="Proteomes" id="UP000288805">
    <property type="component" value="Unassembled WGS sequence"/>
</dbReference>
<reference evidence="2 3" key="1">
    <citation type="journal article" date="2018" name="PLoS Genet.">
        <title>Population sequencing reveals clonal diversity and ancestral inbreeding in the grapevine cultivar Chardonnay.</title>
        <authorList>
            <person name="Roach M.J."/>
            <person name="Johnson D.L."/>
            <person name="Bohlmann J."/>
            <person name="van Vuuren H.J."/>
            <person name="Jones S.J."/>
            <person name="Pretorius I.S."/>
            <person name="Schmidt S.A."/>
            <person name="Borneman A.R."/>
        </authorList>
    </citation>
    <scope>NUCLEOTIDE SEQUENCE [LARGE SCALE GENOMIC DNA]</scope>
    <source>
        <strain evidence="3">cv. Chardonnay</strain>
        <tissue evidence="2">Leaf</tissue>
    </source>
</reference>
<name>A0A438IZN8_VITVI</name>
<evidence type="ECO:0000256" key="1">
    <source>
        <dbReference type="SAM" id="MobiDB-lite"/>
    </source>
</evidence>
<protein>
    <submittedName>
        <fullName evidence="2">Uncharacterized protein</fullName>
    </submittedName>
</protein>
<organism evidence="2 3">
    <name type="scientific">Vitis vinifera</name>
    <name type="common">Grape</name>
    <dbReference type="NCBI Taxonomy" id="29760"/>
    <lineage>
        <taxon>Eukaryota</taxon>
        <taxon>Viridiplantae</taxon>
        <taxon>Streptophyta</taxon>
        <taxon>Embryophyta</taxon>
        <taxon>Tracheophyta</taxon>
        <taxon>Spermatophyta</taxon>
        <taxon>Magnoliopsida</taxon>
        <taxon>eudicotyledons</taxon>
        <taxon>Gunneridae</taxon>
        <taxon>Pentapetalae</taxon>
        <taxon>rosids</taxon>
        <taxon>Vitales</taxon>
        <taxon>Vitaceae</taxon>
        <taxon>Viteae</taxon>
        <taxon>Vitis</taxon>
    </lineage>
</organism>
<accession>A0A438IZN8</accession>
<comment type="caution">
    <text evidence="2">The sequence shown here is derived from an EMBL/GenBank/DDBJ whole genome shotgun (WGS) entry which is preliminary data.</text>
</comment>
<dbReference type="OrthoDB" id="10261556at2759"/>
<gene>
    <name evidence="2" type="ORF">CK203_025464</name>
</gene>
<dbReference type="AlphaFoldDB" id="A0A438IZN8"/>
<feature type="compositionally biased region" description="Basic and acidic residues" evidence="1">
    <location>
        <begin position="42"/>
        <end position="71"/>
    </location>
</feature>
<proteinExistence type="predicted"/>
<evidence type="ECO:0000313" key="2">
    <source>
        <dbReference type="EMBL" id="RVX02159.1"/>
    </source>
</evidence>
<sequence>MIGKLKTEKYGSKILEEIAKYTETEQPENVPPDDSTLGEGQGSEKKPTKRLKTDEAQGSEKKPTKRLKTDEGQGSENRAPKRLKSNKAVVLIESSGDET</sequence>
<feature type="region of interest" description="Disordered" evidence="1">
    <location>
        <begin position="21"/>
        <end position="99"/>
    </location>
</feature>
<dbReference type="EMBL" id="QGNW01000072">
    <property type="protein sequence ID" value="RVX02159.1"/>
    <property type="molecule type" value="Genomic_DNA"/>
</dbReference>
<evidence type="ECO:0000313" key="3">
    <source>
        <dbReference type="Proteomes" id="UP000288805"/>
    </source>
</evidence>